<evidence type="ECO:0000313" key="2">
    <source>
        <dbReference type="EMBL" id="PAM73162.1"/>
    </source>
</evidence>
<proteinExistence type="predicted"/>
<sequence length="190" mass="21933">MVETVLGMTDLQIKLFTAGGQLAVAIAVAYVAWRQAKTARNKLKVDLFDKRFALVKELRRRIDRIRAEQIGAEDFLTLPELAREMEYLFDSAVKKNCETLVGFLTKLHRLQAHFNDTHRVMEMQNQRLREVRRGSLSKDVPSEEQILLLLKDSSDLLGGLSQDMAHTRAEVDRRMKELQVQLSNFLKLEH</sequence>
<feature type="transmembrane region" description="Helical" evidence="1">
    <location>
        <begin position="12"/>
        <end position="33"/>
    </location>
</feature>
<dbReference type="Proteomes" id="UP000216433">
    <property type="component" value="Unassembled WGS sequence"/>
</dbReference>
<gene>
    <name evidence="2" type="ORF">CEK00_04765</name>
</gene>
<name>A0A270NPH8_STEMA</name>
<accession>A0A270NPH8</accession>
<comment type="caution">
    <text evidence="2">The sequence shown here is derived from an EMBL/GenBank/DDBJ whole genome shotgun (WGS) entry which is preliminary data.</text>
</comment>
<dbReference type="AlphaFoldDB" id="A0A270NPH8"/>
<organism evidence="2 3">
    <name type="scientific">Stenotrophomonas maltophilia</name>
    <name type="common">Pseudomonas maltophilia</name>
    <name type="synonym">Xanthomonas maltophilia</name>
    <dbReference type="NCBI Taxonomy" id="40324"/>
    <lineage>
        <taxon>Bacteria</taxon>
        <taxon>Pseudomonadati</taxon>
        <taxon>Pseudomonadota</taxon>
        <taxon>Gammaproteobacteria</taxon>
        <taxon>Lysobacterales</taxon>
        <taxon>Lysobacteraceae</taxon>
        <taxon>Stenotrophomonas</taxon>
        <taxon>Stenotrophomonas maltophilia group</taxon>
    </lineage>
</organism>
<evidence type="ECO:0008006" key="4">
    <source>
        <dbReference type="Google" id="ProtNLM"/>
    </source>
</evidence>
<dbReference type="EMBL" id="NJGC01000004">
    <property type="protein sequence ID" value="PAM73162.1"/>
    <property type="molecule type" value="Genomic_DNA"/>
</dbReference>
<evidence type="ECO:0000313" key="3">
    <source>
        <dbReference type="Proteomes" id="UP000216433"/>
    </source>
</evidence>
<dbReference type="RefSeq" id="WP_095377401.1">
    <property type="nucleotide sequence ID" value="NZ_NJGC01000004.1"/>
</dbReference>
<keyword evidence="1" id="KW-0472">Membrane</keyword>
<keyword evidence="1" id="KW-1133">Transmembrane helix</keyword>
<keyword evidence="1" id="KW-0812">Transmembrane</keyword>
<reference evidence="2 3" key="1">
    <citation type="submission" date="2017-06" db="EMBL/GenBank/DDBJ databases">
        <title>Genome sequencing and assembly of Stenotrophomonas maltophilia DF07.</title>
        <authorList>
            <person name="Iyer R."/>
        </authorList>
    </citation>
    <scope>NUCLEOTIDE SEQUENCE [LARGE SCALE GENOMIC DNA]</scope>
    <source>
        <strain evidence="2 3">DF07</strain>
    </source>
</reference>
<protein>
    <recommendedName>
        <fullName evidence="4">Transmembrane protein</fullName>
    </recommendedName>
</protein>
<evidence type="ECO:0000256" key="1">
    <source>
        <dbReference type="SAM" id="Phobius"/>
    </source>
</evidence>